<keyword evidence="3" id="KW-1185">Reference proteome</keyword>
<dbReference type="AlphaFoldDB" id="A0A9P7QCE4"/>
<feature type="region of interest" description="Disordered" evidence="1">
    <location>
        <begin position="46"/>
        <end position="123"/>
    </location>
</feature>
<dbReference type="EMBL" id="SRRH01000617">
    <property type="protein sequence ID" value="KAG6286623.1"/>
    <property type="molecule type" value="Genomic_DNA"/>
</dbReference>
<gene>
    <name evidence="2" type="ORF">E4U09_006651</name>
</gene>
<feature type="compositionally biased region" description="Polar residues" evidence="1">
    <location>
        <begin position="60"/>
        <end position="70"/>
    </location>
</feature>
<feature type="compositionally biased region" description="Basic residues" evidence="1">
    <location>
        <begin position="75"/>
        <end position="87"/>
    </location>
</feature>
<dbReference type="Proteomes" id="UP000707071">
    <property type="component" value="Unassembled WGS sequence"/>
</dbReference>
<accession>A0A9P7QCE4</accession>
<comment type="caution">
    <text evidence="2">The sequence shown here is derived from an EMBL/GenBank/DDBJ whole genome shotgun (WGS) entry which is preliminary data.</text>
</comment>
<name>A0A9P7QCE4_9HYPO</name>
<sequence length="123" mass="14603">MLYDRNVPDGNLHNPNGTHWNGVRSTGAIDQGIRLDCRILADKRQTWEKQNKPKTRQSSKKFQATIFEQASSKRLDRRRRRSRRFTKQTKQAKEWGEQPQRRLTRDSRVERTAFHLPVETTES</sequence>
<evidence type="ECO:0000313" key="2">
    <source>
        <dbReference type="EMBL" id="KAG6286623.1"/>
    </source>
</evidence>
<feature type="region of interest" description="Disordered" evidence="1">
    <location>
        <begin position="1"/>
        <end position="24"/>
    </location>
</feature>
<evidence type="ECO:0000256" key="1">
    <source>
        <dbReference type="SAM" id="MobiDB-lite"/>
    </source>
</evidence>
<organism evidence="2 3">
    <name type="scientific">Claviceps aff. purpurea</name>
    <dbReference type="NCBI Taxonomy" id="1967640"/>
    <lineage>
        <taxon>Eukaryota</taxon>
        <taxon>Fungi</taxon>
        <taxon>Dikarya</taxon>
        <taxon>Ascomycota</taxon>
        <taxon>Pezizomycotina</taxon>
        <taxon>Sordariomycetes</taxon>
        <taxon>Hypocreomycetidae</taxon>
        <taxon>Hypocreales</taxon>
        <taxon>Clavicipitaceae</taxon>
        <taxon>Claviceps</taxon>
    </lineage>
</organism>
<evidence type="ECO:0000313" key="3">
    <source>
        <dbReference type="Proteomes" id="UP000707071"/>
    </source>
</evidence>
<feature type="compositionally biased region" description="Basic and acidic residues" evidence="1">
    <location>
        <begin position="91"/>
        <end position="113"/>
    </location>
</feature>
<reference evidence="2 3" key="1">
    <citation type="journal article" date="2020" name="bioRxiv">
        <title>Whole genome comparisons of ergot fungi reveals the divergence and evolution of species within the genus Claviceps are the result of varying mechanisms driving genome evolution and host range expansion.</title>
        <authorList>
            <person name="Wyka S.A."/>
            <person name="Mondo S.J."/>
            <person name="Liu M."/>
            <person name="Dettman J."/>
            <person name="Nalam V."/>
            <person name="Broders K.D."/>
        </authorList>
    </citation>
    <scope>NUCLEOTIDE SEQUENCE [LARGE SCALE GENOMIC DNA]</scope>
    <source>
        <strain evidence="2 3">Clav52</strain>
    </source>
</reference>
<protein>
    <submittedName>
        <fullName evidence="2">Uncharacterized protein</fullName>
    </submittedName>
</protein>
<proteinExistence type="predicted"/>